<organism evidence="9 10">
    <name type="scientific">Candidatus Nomurabacteria bacterium GW2011_GWF1_31_48</name>
    <dbReference type="NCBI Taxonomy" id="1618767"/>
    <lineage>
        <taxon>Bacteria</taxon>
        <taxon>Candidatus Nomuraibacteriota</taxon>
    </lineage>
</organism>
<feature type="domain" description="ABC3 transporter permease C-terminal" evidence="8">
    <location>
        <begin position="284"/>
        <end position="403"/>
    </location>
</feature>
<dbReference type="InterPro" id="IPR051447">
    <property type="entry name" value="Lipoprotein-release_system"/>
</dbReference>
<feature type="transmembrane region" description="Helical" evidence="7">
    <location>
        <begin position="25"/>
        <end position="49"/>
    </location>
</feature>
<dbReference type="GO" id="GO:0044874">
    <property type="term" value="P:lipoprotein localization to outer membrane"/>
    <property type="evidence" value="ECO:0007669"/>
    <property type="project" value="TreeGrafter"/>
</dbReference>
<dbReference type="GO" id="GO:0098797">
    <property type="term" value="C:plasma membrane protein complex"/>
    <property type="evidence" value="ECO:0007669"/>
    <property type="project" value="TreeGrafter"/>
</dbReference>
<keyword evidence="4 7" id="KW-0812">Transmembrane</keyword>
<keyword evidence="6 7" id="KW-0472">Membrane</keyword>
<comment type="subcellular location">
    <subcellularLocation>
        <location evidence="1">Cell membrane</location>
        <topology evidence="1">Multi-pass membrane protein</topology>
    </subcellularLocation>
</comment>
<evidence type="ECO:0000256" key="2">
    <source>
        <dbReference type="ARBA" id="ARBA00005236"/>
    </source>
</evidence>
<keyword evidence="3" id="KW-1003">Cell membrane</keyword>
<proteinExistence type="inferred from homology"/>
<reference evidence="9 10" key="1">
    <citation type="journal article" date="2015" name="Nature">
        <title>rRNA introns, odd ribosomes, and small enigmatic genomes across a large radiation of phyla.</title>
        <authorList>
            <person name="Brown C.T."/>
            <person name="Hug L.A."/>
            <person name="Thomas B.C."/>
            <person name="Sharon I."/>
            <person name="Castelle C.J."/>
            <person name="Singh A."/>
            <person name="Wilkins M.J."/>
            <person name="Williams K.H."/>
            <person name="Banfield J.F."/>
        </authorList>
    </citation>
    <scope>NUCLEOTIDE SEQUENCE [LARGE SCALE GENOMIC DNA]</scope>
</reference>
<evidence type="ECO:0000256" key="4">
    <source>
        <dbReference type="ARBA" id="ARBA00022692"/>
    </source>
</evidence>
<evidence type="ECO:0000256" key="6">
    <source>
        <dbReference type="ARBA" id="ARBA00023136"/>
    </source>
</evidence>
<protein>
    <submittedName>
        <fullName evidence="9">ABC transporter permease protein</fullName>
    </submittedName>
</protein>
<feature type="transmembrane region" description="Helical" evidence="7">
    <location>
        <begin position="369"/>
        <end position="394"/>
    </location>
</feature>
<dbReference type="EMBL" id="LBOG01000007">
    <property type="protein sequence ID" value="KKP29855.1"/>
    <property type="molecule type" value="Genomic_DNA"/>
</dbReference>
<comment type="caution">
    <text evidence="9">The sequence shown here is derived from an EMBL/GenBank/DDBJ whole genome shotgun (WGS) entry which is preliminary data.</text>
</comment>
<dbReference type="Proteomes" id="UP000034934">
    <property type="component" value="Unassembled WGS sequence"/>
</dbReference>
<dbReference type="PANTHER" id="PTHR30489:SF0">
    <property type="entry name" value="LIPOPROTEIN-RELEASING SYSTEM TRANSMEMBRANE PROTEIN LOLE"/>
    <property type="match status" value="1"/>
</dbReference>
<evidence type="ECO:0000313" key="10">
    <source>
        <dbReference type="Proteomes" id="UP000034934"/>
    </source>
</evidence>
<dbReference type="Pfam" id="PF02687">
    <property type="entry name" value="FtsX"/>
    <property type="match status" value="1"/>
</dbReference>
<dbReference type="AlphaFoldDB" id="A0A0G0AT15"/>
<keyword evidence="5 7" id="KW-1133">Transmembrane helix</keyword>
<evidence type="ECO:0000256" key="3">
    <source>
        <dbReference type="ARBA" id="ARBA00022475"/>
    </source>
</evidence>
<dbReference type="PANTHER" id="PTHR30489">
    <property type="entry name" value="LIPOPROTEIN-RELEASING SYSTEM TRANSMEMBRANE PROTEIN LOLE"/>
    <property type="match status" value="1"/>
</dbReference>
<evidence type="ECO:0000256" key="7">
    <source>
        <dbReference type="SAM" id="Phobius"/>
    </source>
</evidence>
<evidence type="ECO:0000313" key="9">
    <source>
        <dbReference type="EMBL" id="KKP29855.1"/>
    </source>
</evidence>
<name>A0A0G0AT15_9BACT</name>
<gene>
    <name evidence="9" type="ORF">UR19_C0007G0029</name>
</gene>
<feature type="transmembrane region" description="Helical" evidence="7">
    <location>
        <begin position="334"/>
        <end position="357"/>
    </location>
</feature>
<feature type="transmembrane region" description="Helical" evidence="7">
    <location>
        <begin position="271"/>
        <end position="303"/>
    </location>
</feature>
<evidence type="ECO:0000256" key="5">
    <source>
        <dbReference type="ARBA" id="ARBA00022989"/>
    </source>
</evidence>
<dbReference type="InterPro" id="IPR003838">
    <property type="entry name" value="ABC3_permease_C"/>
</dbReference>
<accession>A0A0G0AT15</accession>
<sequence>MNRIDIKTAFFIAYKTIVKGHKSTVALIVFILSLSFFNLMFVSGFLYGFSDGIMKSMIDNATAHIILMPQEVPTSKSFIFDQDAVIAEISSIPGVVGAVRHYQLGGTLVYDKNNDGNFKYSSAQIIGINQAEEKKIISLNKAIVSGEFPDDLKNDEIVLGANLSGGFGTKQTKDLGGATVGSKLQINYSNGTTRTYTIVGIFSLSMVGSVASTAFISDSEAEKVLGTYNNASEILIRVDLEKNTLEQYMARIQGLFPNLKLEKYTTRLSTVGILITAFNLIAVIVSIISIIVSAITIFVMIYINALSKRRQIGILKAIGIKENIIEVSYIFQSIFYSILGIVGGLLVIFLIVIPIMAVKPIAMPFGNAVLVYTSFGITINIVSLIIAGILAGYLPAKIVARENILKSIWG</sequence>
<comment type="similarity">
    <text evidence="2">Belongs to the ABC-4 integral membrane protein family. LolC/E subfamily.</text>
</comment>
<evidence type="ECO:0000259" key="8">
    <source>
        <dbReference type="Pfam" id="PF02687"/>
    </source>
</evidence>
<evidence type="ECO:0000256" key="1">
    <source>
        <dbReference type="ARBA" id="ARBA00004651"/>
    </source>
</evidence>